<feature type="chain" id="PRO_5030557552" evidence="1">
    <location>
        <begin position="20"/>
        <end position="185"/>
    </location>
</feature>
<gene>
    <name evidence="3" type="ORF">HDF15_000039</name>
</gene>
<dbReference type="Proteomes" id="UP000584867">
    <property type="component" value="Unassembled WGS sequence"/>
</dbReference>
<dbReference type="InterPro" id="IPR034660">
    <property type="entry name" value="DinB/YfiT-like"/>
</dbReference>
<evidence type="ECO:0000313" key="3">
    <source>
        <dbReference type="EMBL" id="MBB5061714.1"/>
    </source>
</evidence>
<proteinExistence type="predicted"/>
<dbReference type="InterPro" id="IPR024775">
    <property type="entry name" value="DinB-like"/>
</dbReference>
<protein>
    <submittedName>
        <fullName evidence="3">Putative damage-inducible protein DinB</fullName>
    </submittedName>
</protein>
<dbReference type="AlphaFoldDB" id="A0A7W8E7S4"/>
<reference evidence="3 4" key="1">
    <citation type="submission" date="2020-08" db="EMBL/GenBank/DDBJ databases">
        <title>Genomic Encyclopedia of Type Strains, Phase IV (KMG-V): Genome sequencing to study the core and pangenomes of soil and plant-associated prokaryotes.</title>
        <authorList>
            <person name="Whitman W."/>
        </authorList>
    </citation>
    <scope>NUCLEOTIDE SEQUENCE [LARGE SCALE GENOMIC DNA]</scope>
    <source>
        <strain evidence="3 4">X5P3</strain>
    </source>
</reference>
<dbReference type="EMBL" id="JACHIO010000001">
    <property type="protein sequence ID" value="MBB5061714.1"/>
    <property type="molecule type" value="Genomic_DNA"/>
</dbReference>
<keyword evidence="1" id="KW-0732">Signal</keyword>
<evidence type="ECO:0000256" key="1">
    <source>
        <dbReference type="SAM" id="SignalP"/>
    </source>
</evidence>
<name>A0A7W8E7S4_9BACT</name>
<dbReference type="Pfam" id="PF12867">
    <property type="entry name" value="DinB_2"/>
    <property type="match status" value="1"/>
</dbReference>
<evidence type="ECO:0000259" key="2">
    <source>
        <dbReference type="Pfam" id="PF12867"/>
    </source>
</evidence>
<dbReference type="Gene3D" id="1.20.120.450">
    <property type="entry name" value="dinb family like domain"/>
    <property type="match status" value="1"/>
</dbReference>
<feature type="domain" description="DinB-like" evidence="2">
    <location>
        <begin position="44"/>
        <end position="164"/>
    </location>
</feature>
<dbReference type="RefSeq" id="WP_184252271.1">
    <property type="nucleotide sequence ID" value="NZ_JACHIO010000001.1"/>
</dbReference>
<organism evidence="3 4">
    <name type="scientific">Granulicella mallensis</name>
    <dbReference type="NCBI Taxonomy" id="940614"/>
    <lineage>
        <taxon>Bacteria</taxon>
        <taxon>Pseudomonadati</taxon>
        <taxon>Acidobacteriota</taxon>
        <taxon>Terriglobia</taxon>
        <taxon>Terriglobales</taxon>
        <taxon>Acidobacteriaceae</taxon>
        <taxon>Granulicella</taxon>
    </lineage>
</organism>
<dbReference type="SUPFAM" id="SSF109854">
    <property type="entry name" value="DinB/YfiT-like putative metalloenzymes"/>
    <property type="match status" value="1"/>
</dbReference>
<evidence type="ECO:0000313" key="4">
    <source>
        <dbReference type="Proteomes" id="UP000584867"/>
    </source>
</evidence>
<sequence length="185" mass="20587">MLKRLVFVALLLGAYTLHAQTPAEAAANEGIWQGYDGEWRYVSRLLVSMAEAIPADKYGWRPEPGVRSVSEVLMHIAQSNYYLLSVTGPKMPPELASNDVEKKIVSKPEVVAYLRRSLEAVKAARAQLKPGDLQRKVKIYGEPVNVDGMYLRIICHDNEHMGQLIAYARMNGIVPPWSAGTVLPK</sequence>
<feature type="signal peptide" evidence="1">
    <location>
        <begin position="1"/>
        <end position="19"/>
    </location>
</feature>
<accession>A0A7W8E7S4</accession>
<comment type="caution">
    <text evidence="3">The sequence shown here is derived from an EMBL/GenBank/DDBJ whole genome shotgun (WGS) entry which is preliminary data.</text>
</comment>